<dbReference type="Gramene" id="Bo1g009970.1">
    <property type="protein sequence ID" value="Bo1g009970.1"/>
    <property type="gene ID" value="Bo1g009970"/>
</dbReference>
<proteinExistence type="predicted"/>
<evidence type="ECO:0000313" key="2">
    <source>
        <dbReference type="EnsemblPlants" id="Bo1g009970.1"/>
    </source>
</evidence>
<protein>
    <recommendedName>
        <fullName evidence="1">F-box domain-containing protein</fullName>
    </recommendedName>
</protein>
<dbReference type="PANTHER" id="PTHR31111:SF100">
    <property type="entry name" value="F-BOX DOMAIN-CONTAINING PROTEIN"/>
    <property type="match status" value="1"/>
</dbReference>
<dbReference type="InterPro" id="IPR017451">
    <property type="entry name" value="F-box-assoc_interact_dom"/>
</dbReference>
<dbReference type="Pfam" id="PF08268">
    <property type="entry name" value="FBA_3"/>
    <property type="match status" value="2"/>
</dbReference>
<dbReference type="SUPFAM" id="SSF81383">
    <property type="entry name" value="F-box domain"/>
    <property type="match status" value="2"/>
</dbReference>
<dbReference type="NCBIfam" id="TIGR01640">
    <property type="entry name" value="F_box_assoc_1"/>
    <property type="match status" value="2"/>
</dbReference>
<evidence type="ECO:0000259" key="1">
    <source>
        <dbReference type="SMART" id="SM00256"/>
    </source>
</evidence>
<evidence type="ECO:0000313" key="3">
    <source>
        <dbReference type="Proteomes" id="UP000032141"/>
    </source>
</evidence>
<dbReference type="eggNOG" id="KOG1330">
    <property type="taxonomic scope" value="Eukaryota"/>
</dbReference>
<dbReference type="AlphaFoldDB" id="A0A0D3A2H2"/>
<feature type="domain" description="F-box" evidence="1">
    <location>
        <begin position="33"/>
        <end position="73"/>
    </location>
</feature>
<reference evidence="2 3" key="1">
    <citation type="journal article" date="2014" name="Genome Biol.">
        <title>Transcriptome and methylome profiling reveals relics of genome dominance in the mesopolyploid Brassica oleracea.</title>
        <authorList>
            <person name="Parkin I.A."/>
            <person name="Koh C."/>
            <person name="Tang H."/>
            <person name="Robinson S.J."/>
            <person name="Kagale S."/>
            <person name="Clarke W.E."/>
            <person name="Town C.D."/>
            <person name="Nixon J."/>
            <person name="Krishnakumar V."/>
            <person name="Bidwell S.L."/>
            <person name="Denoeud F."/>
            <person name="Belcram H."/>
            <person name="Links M.G."/>
            <person name="Just J."/>
            <person name="Clarke C."/>
            <person name="Bender T."/>
            <person name="Huebert T."/>
            <person name="Mason A.S."/>
            <person name="Pires J.C."/>
            <person name="Barker G."/>
            <person name="Moore J."/>
            <person name="Walley P.G."/>
            <person name="Manoli S."/>
            <person name="Batley J."/>
            <person name="Edwards D."/>
            <person name="Nelson M.N."/>
            <person name="Wang X."/>
            <person name="Paterson A.H."/>
            <person name="King G."/>
            <person name="Bancroft I."/>
            <person name="Chalhoub B."/>
            <person name="Sharpe A.G."/>
        </authorList>
    </citation>
    <scope>NUCLEOTIDE SEQUENCE</scope>
    <source>
        <strain evidence="2 3">cv. TO1000</strain>
    </source>
</reference>
<dbReference type="EnsemblPlants" id="Bo1g009970.1">
    <property type="protein sequence ID" value="Bo1g009970.1"/>
    <property type="gene ID" value="Bo1g009970"/>
</dbReference>
<dbReference type="PANTHER" id="PTHR31111">
    <property type="entry name" value="BNAA05G37150D PROTEIN-RELATED"/>
    <property type="match status" value="1"/>
</dbReference>
<dbReference type="Proteomes" id="UP000032141">
    <property type="component" value="Chromosome C1"/>
</dbReference>
<dbReference type="InterPro" id="IPR001810">
    <property type="entry name" value="F-box_dom"/>
</dbReference>
<dbReference type="Pfam" id="PF00646">
    <property type="entry name" value="F-box"/>
    <property type="match status" value="2"/>
</dbReference>
<dbReference type="CDD" id="cd22157">
    <property type="entry name" value="F-box_AtFBW1-like"/>
    <property type="match status" value="2"/>
</dbReference>
<dbReference type="SMART" id="SM00256">
    <property type="entry name" value="FBOX"/>
    <property type="match status" value="2"/>
</dbReference>
<dbReference type="HOGENOM" id="CLU_311548_0_0_1"/>
<accession>A0A0D3A2H2</accession>
<dbReference type="InterPro" id="IPR036047">
    <property type="entry name" value="F-box-like_dom_sf"/>
</dbReference>
<keyword evidence="3" id="KW-1185">Reference proteome</keyword>
<name>A0A0D3A2H2_BRAOL</name>
<sequence length="943" mass="106482">MDTVTTRSPAKRVVTHHQKEVYESRDKKLHVLLPYDMEVETLTRLPGKSLMKFLCVCKTWYSLIRSQRFVASYCAAKPSRFIVAFTNNAGGDDPKRLFILSGEEETSSSSSSLVANLDMTIPSVTLPHGAYKYFSVHGFITCFEMSNFIICNPSTGQVITFHCKAPATSLGYDPVDDQFKALTHVTSNYDHNPSVMVHEVITLGRGGVVSRTQLTSPPYYRVTRGRCINGFMYYGAYAPWESKTPVFVCFDVRHERILSFITTPPEVLVWQAFTSLIEYKGKPAVVVPNCLRVSGSSFNCFNLWILEDVTKHEWSKQTFELPLYFPFTLGMGQRMISQGTNKAGEIIFSPTTLPGRAKPFYVFYFNPDTKSTRRVRIHGVADTEEFWSRYGLTGICCFAVIVPDGSCLFDGPVDMVEVLKSYFIGSASNEKGSLEPIPLDLKKMDTVTNRSHAKRVVTHHQKEVYESRDKKLHVLLPYDMEVETLTRLPGKSLMKFLCVCKTWYSLIRSQRFVASYYVAKPSRFIVAFTNSAGGDDPKRLFILSGEEETSSSSSSLVANLDMTIPSVTLRHGAYKYFSVHGFITCFEMSNFIICNPSTGQVITFHCKAPATSLGYDPVDDQFKALTHVTSNYDHNPSVMVHEVITLGRGGVVSRTQLTSPPYYRVTRGRCINGFMYYGAYAPWESKTPVFVCFDVRHERILSFITTPPEVLVWQAFTSLIEYKGKPAVVVPNCLRVSGSSFNCFNLWILEDVTKHEWSKQTFELPLYFPFTLGMGQRMISQGTNKAGEIIFSPTTLPGRAKPFYVFYFNPDTKSTRRVRIHGVADTEEFWSRYGLTGICCPYPTPPCFTFCSLRYTTGAVNAPMFAEVVPPKHRIDPLKGSSVREAEALSKGLLSMMAVPFGLSCLSYTPLHFVFKKDRENARVLFFKFCSIVGNWKHSSFFI</sequence>
<dbReference type="InterPro" id="IPR013187">
    <property type="entry name" value="F-box-assoc_dom_typ3"/>
</dbReference>
<feature type="domain" description="F-box" evidence="1">
    <location>
        <begin position="476"/>
        <end position="516"/>
    </location>
</feature>
<organism evidence="2 3">
    <name type="scientific">Brassica oleracea var. oleracea</name>
    <dbReference type="NCBI Taxonomy" id="109376"/>
    <lineage>
        <taxon>Eukaryota</taxon>
        <taxon>Viridiplantae</taxon>
        <taxon>Streptophyta</taxon>
        <taxon>Embryophyta</taxon>
        <taxon>Tracheophyta</taxon>
        <taxon>Spermatophyta</taxon>
        <taxon>Magnoliopsida</taxon>
        <taxon>eudicotyledons</taxon>
        <taxon>Gunneridae</taxon>
        <taxon>Pentapetalae</taxon>
        <taxon>rosids</taxon>
        <taxon>malvids</taxon>
        <taxon>Brassicales</taxon>
        <taxon>Brassicaceae</taxon>
        <taxon>Brassiceae</taxon>
        <taxon>Brassica</taxon>
    </lineage>
</organism>
<reference evidence="2" key="2">
    <citation type="submission" date="2015-03" db="UniProtKB">
        <authorList>
            <consortium name="EnsemblPlants"/>
        </authorList>
    </citation>
    <scope>IDENTIFICATION</scope>
</reference>